<protein>
    <submittedName>
        <fullName evidence="2">Uncharacterized protein</fullName>
    </submittedName>
</protein>
<evidence type="ECO:0000256" key="1">
    <source>
        <dbReference type="SAM" id="MobiDB-lite"/>
    </source>
</evidence>
<dbReference type="EnsemblMetazoa" id="AMAM021589-RA">
    <property type="protein sequence ID" value="AMAM021589-PA"/>
    <property type="gene ID" value="AMAM021589"/>
</dbReference>
<keyword evidence="3" id="KW-1185">Reference proteome</keyword>
<dbReference type="VEuPathDB" id="VectorBase:AMAM021589"/>
<evidence type="ECO:0000313" key="3">
    <source>
        <dbReference type="Proteomes" id="UP000075901"/>
    </source>
</evidence>
<sequence>MERDNYLASLMRMPRNPENQLPSNDIARNMSSSDQKSIGWREKDGAPRAQDSEGWRQGRAPRAQDSEGRRQDGAPRKSGLRYDDEPEDGEMAWDPTIRRIGSIAPERFCETNSNTLKV</sequence>
<organism evidence="2 3">
    <name type="scientific">Anopheles maculatus</name>
    <dbReference type="NCBI Taxonomy" id="74869"/>
    <lineage>
        <taxon>Eukaryota</taxon>
        <taxon>Metazoa</taxon>
        <taxon>Ecdysozoa</taxon>
        <taxon>Arthropoda</taxon>
        <taxon>Hexapoda</taxon>
        <taxon>Insecta</taxon>
        <taxon>Pterygota</taxon>
        <taxon>Neoptera</taxon>
        <taxon>Endopterygota</taxon>
        <taxon>Diptera</taxon>
        <taxon>Nematocera</taxon>
        <taxon>Culicoidea</taxon>
        <taxon>Culicidae</taxon>
        <taxon>Anophelinae</taxon>
        <taxon>Anopheles</taxon>
        <taxon>Anopheles maculatus group</taxon>
    </lineage>
</organism>
<proteinExistence type="predicted"/>
<accession>A0A182T875</accession>
<evidence type="ECO:0000313" key="2">
    <source>
        <dbReference type="EnsemblMetazoa" id="AMAM021589-PA"/>
    </source>
</evidence>
<feature type="region of interest" description="Disordered" evidence="1">
    <location>
        <begin position="1"/>
        <end position="104"/>
    </location>
</feature>
<name>A0A182T875_9DIPT</name>
<dbReference type="Proteomes" id="UP000075901">
    <property type="component" value="Unassembled WGS sequence"/>
</dbReference>
<dbReference type="AlphaFoldDB" id="A0A182T875"/>
<reference evidence="3" key="1">
    <citation type="submission" date="2013-09" db="EMBL/GenBank/DDBJ databases">
        <title>The Genome Sequence of Anopheles maculatus species B.</title>
        <authorList>
            <consortium name="The Broad Institute Genomics Platform"/>
            <person name="Neafsey D.E."/>
            <person name="Besansky N."/>
            <person name="Howell P."/>
            <person name="Walton C."/>
            <person name="Young S.K."/>
            <person name="Zeng Q."/>
            <person name="Gargeya S."/>
            <person name="Fitzgerald M."/>
            <person name="Haas B."/>
            <person name="Abouelleil A."/>
            <person name="Allen A.W."/>
            <person name="Alvarado L."/>
            <person name="Arachchi H.M."/>
            <person name="Berlin A.M."/>
            <person name="Chapman S.B."/>
            <person name="Gainer-Dewar J."/>
            <person name="Goldberg J."/>
            <person name="Griggs A."/>
            <person name="Gujja S."/>
            <person name="Hansen M."/>
            <person name="Howarth C."/>
            <person name="Imamovic A."/>
            <person name="Ireland A."/>
            <person name="Larimer J."/>
            <person name="McCowan C."/>
            <person name="Murphy C."/>
            <person name="Pearson M."/>
            <person name="Poon T.W."/>
            <person name="Priest M."/>
            <person name="Roberts A."/>
            <person name="Saif S."/>
            <person name="Shea T."/>
            <person name="Sisk P."/>
            <person name="Sykes S."/>
            <person name="Wortman J."/>
            <person name="Nusbaum C."/>
            <person name="Birren B."/>
        </authorList>
    </citation>
    <scope>NUCLEOTIDE SEQUENCE [LARGE SCALE GENOMIC DNA]</scope>
    <source>
        <strain evidence="3">maculatus3</strain>
    </source>
</reference>
<feature type="compositionally biased region" description="Basic and acidic residues" evidence="1">
    <location>
        <begin position="39"/>
        <end position="83"/>
    </location>
</feature>
<reference evidence="2" key="2">
    <citation type="submission" date="2020-05" db="UniProtKB">
        <authorList>
            <consortium name="EnsemblMetazoa"/>
        </authorList>
    </citation>
    <scope>IDENTIFICATION</scope>
    <source>
        <strain evidence="2">maculatus3</strain>
    </source>
</reference>